<organism evidence="2 3">
    <name type="scientific">Aureobasidium melanogenum (strain CBS 110374)</name>
    <name type="common">Aureobasidium pullulans var. melanogenum</name>
    <dbReference type="NCBI Taxonomy" id="1043003"/>
    <lineage>
        <taxon>Eukaryota</taxon>
        <taxon>Fungi</taxon>
        <taxon>Dikarya</taxon>
        <taxon>Ascomycota</taxon>
        <taxon>Pezizomycotina</taxon>
        <taxon>Dothideomycetes</taxon>
        <taxon>Dothideomycetidae</taxon>
        <taxon>Dothideales</taxon>
        <taxon>Saccotheciaceae</taxon>
        <taxon>Aureobasidium</taxon>
    </lineage>
</organism>
<dbReference type="AlphaFoldDB" id="A0A074WFR4"/>
<accession>A0A074WFR4</accession>
<dbReference type="EMBL" id="KL584838">
    <property type="protein sequence ID" value="KEQ61326.1"/>
    <property type="molecule type" value="Genomic_DNA"/>
</dbReference>
<dbReference type="GeneID" id="63918281"/>
<keyword evidence="3" id="KW-1185">Reference proteome</keyword>
<evidence type="ECO:0000256" key="1">
    <source>
        <dbReference type="SAM" id="MobiDB-lite"/>
    </source>
</evidence>
<protein>
    <submittedName>
        <fullName evidence="2">Uncharacterized protein</fullName>
    </submittedName>
</protein>
<sequence>MADALQDESDLCLLPHTVPWPTLAPAAAAPVASATTVPATNVTVAPSGNNPDTDDDEDEEMADEDDGLEPAPLVSLRSILIDKIVDLIYKAATIGDYYNDRIDELYIPDRPRNVVGPDGSRIEVDPAGMQLDASMIIDYAVKELRTAAEGLKHNDLQKHELEKLALSTCKAMGDIPVGLEWYLRCSAQAGNTEEDMAKLVSMQQAILDEFEAVGEDEDEMEEDE</sequence>
<gene>
    <name evidence="2" type="ORF">M437DRAFT_67276</name>
</gene>
<proteinExistence type="predicted"/>
<feature type="compositionally biased region" description="Acidic residues" evidence="1">
    <location>
        <begin position="52"/>
        <end position="68"/>
    </location>
</feature>
<name>A0A074WFR4_AURM1</name>
<evidence type="ECO:0000313" key="2">
    <source>
        <dbReference type="EMBL" id="KEQ61326.1"/>
    </source>
</evidence>
<dbReference type="Proteomes" id="UP000030672">
    <property type="component" value="Unassembled WGS sequence"/>
</dbReference>
<feature type="region of interest" description="Disordered" evidence="1">
    <location>
        <begin position="39"/>
        <end position="69"/>
    </location>
</feature>
<dbReference type="HOGENOM" id="CLU_1234768_0_0_1"/>
<reference evidence="2 3" key="1">
    <citation type="journal article" date="2014" name="BMC Genomics">
        <title>Genome sequencing of four Aureobasidium pullulans varieties: biotechnological potential, stress tolerance, and description of new species.</title>
        <authorList>
            <person name="Gostin Ar C."/>
            <person name="Ohm R.A."/>
            <person name="Kogej T."/>
            <person name="Sonjak S."/>
            <person name="Turk M."/>
            <person name="Zajc J."/>
            <person name="Zalar P."/>
            <person name="Grube M."/>
            <person name="Sun H."/>
            <person name="Han J."/>
            <person name="Sharma A."/>
            <person name="Chiniquy J."/>
            <person name="Ngan C.Y."/>
            <person name="Lipzen A."/>
            <person name="Barry K."/>
            <person name="Grigoriev I.V."/>
            <person name="Gunde-Cimerman N."/>
        </authorList>
    </citation>
    <scope>NUCLEOTIDE SEQUENCE [LARGE SCALE GENOMIC DNA]</scope>
    <source>
        <strain evidence="2 3">CBS 110374</strain>
    </source>
</reference>
<evidence type="ECO:0000313" key="3">
    <source>
        <dbReference type="Proteomes" id="UP000030672"/>
    </source>
</evidence>
<dbReference type="RefSeq" id="XP_040878349.1">
    <property type="nucleotide sequence ID" value="XM_041024908.1"/>
</dbReference>